<keyword evidence="1" id="KW-0812">Transmembrane</keyword>
<gene>
    <name evidence="2" type="ORF">HMPREF9511_02862</name>
</gene>
<dbReference type="AlphaFoldDB" id="A0ABC9P2P7"/>
<dbReference type="SUPFAM" id="SSF52833">
    <property type="entry name" value="Thioredoxin-like"/>
    <property type="match status" value="1"/>
</dbReference>
<accession>A0ABC9P2P7</accession>
<keyword evidence="1" id="KW-1133">Transmembrane helix</keyword>
<dbReference type="Gene3D" id="3.40.30.10">
    <property type="entry name" value="Glutaredoxin"/>
    <property type="match status" value="1"/>
</dbReference>
<evidence type="ECO:0000256" key="1">
    <source>
        <dbReference type="SAM" id="Phobius"/>
    </source>
</evidence>
<dbReference type="EMBL" id="AEBE01000131">
    <property type="protein sequence ID" value="EFU89172.1"/>
    <property type="molecule type" value="Genomic_DNA"/>
</dbReference>
<proteinExistence type="predicted"/>
<dbReference type="Pfam" id="PF20207">
    <property type="entry name" value="DUF6568"/>
    <property type="match status" value="1"/>
</dbReference>
<protein>
    <submittedName>
        <fullName evidence="2">Bacteriocin transport accessory protein</fullName>
    </submittedName>
</protein>
<organism evidence="2 3">
    <name type="scientific">Enterococcus faecalis TX0630</name>
    <dbReference type="NCBI Taxonomy" id="749508"/>
    <lineage>
        <taxon>Bacteria</taxon>
        <taxon>Bacillati</taxon>
        <taxon>Bacillota</taxon>
        <taxon>Bacilli</taxon>
        <taxon>Lactobacillales</taxon>
        <taxon>Enterococcaceae</taxon>
        <taxon>Enterococcus</taxon>
    </lineage>
</organism>
<keyword evidence="1" id="KW-0472">Membrane</keyword>
<name>A0ABC9P2P7_ENTFL</name>
<comment type="caution">
    <text evidence="2">The sequence shown here is derived from an EMBL/GenBank/DDBJ whole genome shotgun (WGS) entry which is preliminary data.</text>
</comment>
<feature type="transmembrane region" description="Helical" evidence="1">
    <location>
        <begin position="6"/>
        <end position="24"/>
    </location>
</feature>
<evidence type="ECO:0000313" key="2">
    <source>
        <dbReference type="EMBL" id="EFU89172.1"/>
    </source>
</evidence>
<reference evidence="2 3" key="1">
    <citation type="submission" date="2010-09" db="EMBL/GenBank/DDBJ databases">
        <authorList>
            <person name="Weinstock G."/>
            <person name="Sodergren E."/>
            <person name="Clifton S."/>
            <person name="Fulton L."/>
            <person name="Fulton B."/>
            <person name="Courtney L."/>
            <person name="Fronick C."/>
            <person name="Harrison M."/>
            <person name="Strong C."/>
            <person name="Farmer C."/>
            <person name="Delahaunty K."/>
            <person name="Markovic C."/>
            <person name="Hall O."/>
            <person name="Minx P."/>
            <person name="Tomlinson C."/>
            <person name="Mitreva M."/>
            <person name="Hou S."/>
            <person name="Chen J."/>
            <person name="Wollam A."/>
            <person name="Pepin K.H."/>
            <person name="Johnson M."/>
            <person name="Bhonagiri V."/>
            <person name="Zhang X."/>
            <person name="Suruliraj S."/>
            <person name="Warren W."/>
            <person name="Chinwalla A."/>
            <person name="Mardis E.R."/>
            <person name="Wilson R.K."/>
        </authorList>
    </citation>
    <scope>NUCLEOTIDE SEQUENCE [LARGE SCALE GENOMIC DNA]</scope>
    <source>
        <strain evidence="2 3">TX0630</strain>
    </source>
</reference>
<dbReference type="InterPro" id="IPR036249">
    <property type="entry name" value="Thioredoxin-like_sf"/>
</dbReference>
<sequence length="174" mass="20463">MNKKEYLGIILIALASISIILFLYSNNRELKKANTMLQLEKQVLIDNTDSFEYLNSITVDTFENRIKNKEDIFVYIGNSECADCSTFSKNLKNEVNNFPLKNSLYLVEISRLHRNKKKWTEFKLKYGFDQTPAFILFKNGKVNSMIQWDEKKGLSSDSFHRWLEENRNDIENLS</sequence>
<dbReference type="InterPro" id="IPR046698">
    <property type="entry name" value="PedC-like"/>
</dbReference>
<dbReference type="RefSeq" id="WP_002369922.1">
    <property type="nucleotide sequence ID" value="NZ_GL454868.1"/>
</dbReference>
<dbReference type="SMR" id="A0ABC9P2P7"/>
<evidence type="ECO:0000313" key="3">
    <source>
        <dbReference type="Proteomes" id="UP000004933"/>
    </source>
</evidence>
<dbReference type="Proteomes" id="UP000004933">
    <property type="component" value="Unassembled WGS sequence"/>
</dbReference>